<evidence type="ECO:0000256" key="1">
    <source>
        <dbReference type="SAM" id="SignalP"/>
    </source>
</evidence>
<dbReference type="OrthoDB" id="9905570at2"/>
<evidence type="ECO:0008006" key="4">
    <source>
        <dbReference type="Google" id="ProtNLM"/>
    </source>
</evidence>
<dbReference type="GeneID" id="300997854"/>
<dbReference type="KEGG" id="tsm:ASU32_15200"/>
<dbReference type="STRING" id="57704.SAMN04489793_3935"/>
<dbReference type="AlphaFoldDB" id="A0A1H4XUF7"/>
<proteinExistence type="predicted"/>
<evidence type="ECO:0000313" key="2">
    <source>
        <dbReference type="EMBL" id="SED08780.1"/>
    </source>
</evidence>
<dbReference type="Proteomes" id="UP000182241">
    <property type="component" value="Unassembled WGS sequence"/>
</dbReference>
<name>A0A1H4XUF7_TSUTY</name>
<sequence>MNTSAKRAAATAASLALVSAAGVVGSGVANAWTTVTFSNPVATWAGARVIVRNQTYGDAGWCTYHSRPSGWQFDTVTIPFPLPGKAVREVIVPGAQPTGKWYWVRVTCPNAPTTARWVTY</sequence>
<feature type="signal peptide" evidence="1">
    <location>
        <begin position="1"/>
        <end position="31"/>
    </location>
</feature>
<protein>
    <recommendedName>
        <fullName evidence="4">Secreted protein</fullName>
    </recommendedName>
</protein>
<keyword evidence="1" id="KW-0732">Signal</keyword>
<accession>A0A1H4XUF7</accession>
<gene>
    <name evidence="2" type="ORF">SAMN04489793_3935</name>
</gene>
<evidence type="ECO:0000313" key="3">
    <source>
        <dbReference type="Proteomes" id="UP000182241"/>
    </source>
</evidence>
<feature type="chain" id="PRO_5009844437" description="Secreted protein" evidence="1">
    <location>
        <begin position="32"/>
        <end position="120"/>
    </location>
</feature>
<keyword evidence="3" id="KW-1185">Reference proteome</keyword>
<reference evidence="3" key="1">
    <citation type="submission" date="2016-10" db="EMBL/GenBank/DDBJ databases">
        <authorList>
            <person name="Varghese N."/>
            <person name="Submissions S."/>
        </authorList>
    </citation>
    <scope>NUCLEOTIDE SEQUENCE [LARGE SCALE GENOMIC DNA]</scope>
    <source>
        <strain evidence="3">DSM 44234</strain>
    </source>
</reference>
<dbReference type="EMBL" id="FNSA01000003">
    <property type="protein sequence ID" value="SED08780.1"/>
    <property type="molecule type" value="Genomic_DNA"/>
</dbReference>
<organism evidence="2 3">
    <name type="scientific">Tsukamurella tyrosinosolvens</name>
    <dbReference type="NCBI Taxonomy" id="57704"/>
    <lineage>
        <taxon>Bacteria</taxon>
        <taxon>Bacillati</taxon>
        <taxon>Actinomycetota</taxon>
        <taxon>Actinomycetes</taxon>
        <taxon>Mycobacteriales</taxon>
        <taxon>Tsukamurellaceae</taxon>
        <taxon>Tsukamurella</taxon>
    </lineage>
</organism>
<dbReference type="RefSeq" id="WP_068521211.1">
    <property type="nucleotide sequence ID" value="NZ_CBDRGN010000003.1"/>
</dbReference>